<gene>
    <name evidence="1" type="ORF">AFUS01_LOCUS12829</name>
</gene>
<proteinExistence type="predicted"/>
<dbReference type="Proteomes" id="UP000708208">
    <property type="component" value="Unassembled WGS sequence"/>
</dbReference>
<sequence>MNPEELGDNDIDDIMWRGATFCITQKAALMEGKAAPLGARQWSTQMHVDLWEVAEVTRVPGGAWQYLRSKVLYIRDQAELECGRRED</sequence>
<reference evidence="1" key="1">
    <citation type="submission" date="2021-06" db="EMBL/GenBank/DDBJ databases">
        <authorList>
            <person name="Hodson N. C."/>
            <person name="Mongue J. A."/>
            <person name="Jaron S. K."/>
        </authorList>
    </citation>
    <scope>NUCLEOTIDE SEQUENCE</scope>
</reference>
<evidence type="ECO:0000313" key="1">
    <source>
        <dbReference type="EMBL" id="CAG7723763.1"/>
    </source>
</evidence>
<protein>
    <submittedName>
        <fullName evidence="1">Uncharacterized protein</fullName>
    </submittedName>
</protein>
<evidence type="ECO:0000313" key="2">
    <source>
        <dbReference type="Proteomes" id="UP000708208"/>
    </source>
</evidence>
<keyword evidence="2" id="KW-1185">Reference proteome</keyword>
<accession>A0A8J2JQL8</accession>
<dbReference type="AlphaFoldDB" id="A0A8J2JQL8"/>
<organism evidence="1 2">
    <name type="scientific">Allacma fusca</name>
    <dbReference type="NCBI Taxonomy" id="39272"/>
    <lineage>
        <taxon>Eukaryota</taxon>
        <taxon>Metazoa</taxon>
        <taxon>Ecdysozoa</taxon>
        <taxon>Arthropoda</taxon>
        <taxon>Hexapoda</taxon>
        <taxon>Collembola</taxon>
        <taxon>Symphypleona</taxon>
        <taxon>Sminthuridae</taxon>
        <taxon>Allacma</taxon>
    </lineage>
</organism>
<comment type="caution">
    <text evidence="1">The sequence shown here is derived from an EMBL/GenBank/DDBJ whole genome shotgun (WGS) entry which is preliminary data.</text>
</comment>
<name>A0A8J2JQL8_9HEXA</name>
<dbReference type="EMBL" id="CAJVCH010102292">
    <property type="protein sequence ID" value="CAG7723763.1"/>
    <property type="molecule type" value="Genomic_DNA"/>
</dbReference>